<sequence length="229" mass="25952">MLNCYAQIETMLPKWLILHWRLLLVLSVIGGLLTPFVLNLYINLITQTRRYTEIADVPDKPVAIVFGAGLWADGTPTPMLADRIQGAIDLYKLGRVEKILMTGDNGTPEYNEVVAMQLYAIDQGVPANDIRLDYAGFSTYESCYRAREIFGIETAVLITQQYHLPRAVYICNRLGIDAIGFGTPDWGKFRDDSMRFYTRRELLAVVKAVVQVHILRPKPTFLGPFEGMY</sequence>
<dbReference type="InterPro" id="IPR051599">
    <property type="entry name" value="Cell_Envelope_Assoc"/>
</dbReference>
<dbReference type="Proteomes" id="UP000032946">
    <property type="component" value="Chromosome"/>
</dbReference>
<dbReference type="InterPro" id="IPR003848">
    <property type="entry name" value="DUF218"/>
</dbReference>
<keyword evidence="1" id="KW-0812">Transmembrane</keyword>
<dbReference type="AlphaFoldDB" id="A0A9P1KBS2"/>
<feature type="transmembrane region" description="Helical" evidence="1">
    <location>
        <begin position="20"/>
        <end position="42"/>
    </location>
</feature>
<evidence type="ECO:0000313" key="3">
    <source>
        <dbReference type="EMBL" id="CDM93066.1"/>
    </source>
</evidence>
<dbReference type="PANTHER" id="PTHR30336:SF6">
    <property type="entry name" value="INTEGRAL MEMBRANE PROTEIN"/>
    <property type="match status" value="1"/>
</dbReference>
<keyword evidence="4" id="KW-1185">Reference proteome</keyword>
<keyword evidence="1" id="KW-1133">Transmembrane helix</keyword>
<organism evidence="3 4">
    <name type="scientific">Limnospira indica PCC 8005</name>
    <dbReference type="NCBI Taxonomy" id="376219"/>
    <lineage>
        <taxon>Bacteria</taxon>
        <taxon>Bacillati</taxon>
        <taxon>Cyanobacteriota</taxon>
        <taxon>Cyanophyceae</taxon>
        <taxon>Oscillatoriophycideae</taxon>
        <taxon>Oscillatoriales</taxon>
        <taxon>Sirenicapillariaceae</taxon>
        <taxon>Limnospira</taxon>
    </lineage>
</organism>
<dbReference type="EMBL" id="FO818640">
    <property type="protein sequence ID" value="CDM93066.1"/>
    <property type="molecule type" value="Genomic_DNA"/>
</dbReference>
<dbReference type="PANTHER" id="PTHR30336">
    <property type="entry name" value="INNER MEMBRANE PROTEIN, PROBABLE PERMEASE"/>
    <property type="match status" value="1"/>
</dbReference>
<dbReference type="Pfam" id="PF02698">
    <property type="entry name" value="DUF218"/>
    <property type="match status" value="1"/>
</dbReference>
<gene>
    <name evidence="3" type="primary">ygjQ</name>
    <name evidence="3" type="ORF">ARTHRO_10739</name>
</gene>
<evidence type="ECO:0000313" key="4">
    <source>
        <dbReference type="Proteomes" id="UP000032946"/>
    </source>
</evidence>
<dbReference type="GO" id="GO:0005886">
    <property type="term" value="C:plasma membrane"/>
    <property type="evidence" value="ECO:0007669"/>
    <property type="project" value="TreeGrafter"/>
</dbReference>
<dbReference type="RefSeq" id="WP_006667881.1">
    <property type="nucleotide sequence ID" value="NZ_FO818640.1"/>
</dbReference>
<protein>
    <submittedName>
        <fullName evidence="3">Thioredoxin-like</fullName>
    </submittedName>
</protein>
<feature type="domain" description="DUF218" evidence="2">
    <location>
        <begin position="62"/>
        <end position="185"/>
    </location>
</feature>
<evidence type="ECO:0000259" key="2">
    <source>
        <dbReference type="Pfam" id="PF02698"/>
    </source>
</evidence>
<name>A0A9P1KBS2_9CYAN</name>
<proteinExistence type="predicted"/>
<reference evidence="3 4" key="1">
    <citation type="submission" date="2014-02" db="EMBL/GenBank/DDBJ databases">
        <authorList>
            <person name="Genoscope - CEA"/>
        </authorList>
    </citation>
    <scope>NUCLEOTIDE SEQUENCE [LARGE SCALE GENOMIC DNA]</scope>
    <source>
        <strain evidence="3 4">PCC 8005</strain>
    </source>
</reference>
<evidence type="ECO:0000256" key="1">
    <source>
        <dbReference type="SAM" id="Phobius"/>
    </source>
</evidence>
<keyword evidence="1" id="KW-0472">Membrane</keyword>
<accession>A0A9P1KBS2</accession>
<dbReference type="CDD" id="cd06259">
    <property type="entry name" value="YdcF-like"/>
    <property type="match status" value="1"/>
</dbReference>